<feature type="region of interest" description="Disordered" evidence="1">
    <location>
        <begin position="56"/>
        <end position="135"/>
    </location>
</feature>
<dbReference type="eggNOG" id="ENOG5033KWG">
    <property type="taxonomic scope" value="Bacteria"/>
</dbReference>
<dbReference type="EMBL" id="BAOP01000038">
    <property type="protein sequence ID" value="GAC81554.1"/>
    <property type="molecule type" value="Genomic_DNA"/>
</dbReference>
<protein>
    <recommendedName>
        <fullName evidence="4">Pullulanase</fullName>
    </recommendedName>
</protein>
<gene>
    <name evidence="2" type="ORF">GM1_038_00070</name>
</gene>
<proteinExistence type="predicted"/>
<organism evidence="2 3">
    <name type="scientific">Gordonia malaquae NBRC 108250</name>
    <dbReference type="NCBI Taxonomy" id="1223542"/>
    <lineage>
        <taxon>Bacteria</taxon>
        <taxon>Bacillati</taxon>
        <taxon>Actinomycetota</taxon>
        <taxon>Actinomycetes</taxon>
        <taxon>Mycobacteriales</taxon>
        <taxon>Gordoniaceae</taxon>
        <taxon>Gordonia</taxon>
    </lineage>
</organism>
<accession>M3VH24</accession>
<dbReference type="GO" id="GO:0005509">
    <property type="term" value="F:calcium ion binding"/>
    <property type="evidence" value="ECO:0007669"/>
    <property type="project" value="InterPro"/>
</dbReference>
<dbReference type="Proteomes" id="UP000035009">
    <property type="component" value="Unassembled WGS sequence"/>
</dbReference>
<keyword evidence="3" id="KW-1185">Reference proteome</keyword>
<dbReference type="AlphaFoldDB" id="M3VH24"/>
<dbReference type="SUPFAM" id="SSF103647">
    <property type="entry name" value="TSP type-3 repeat"/>
    <property type="match status" value="1"/>
</dbReference>
<evidence type="ECO:0008006" key="4">
    <source>
        <dbReference type="Google" id="ProtNLM"/>
    </source>
</evidence>
<feature type="compositionally biased region" description="Basic and acidic residues" evidence="1">
    <location>
        <begin position="63"/>
        <end position="77"/>
    </location>
</feature>
<evidence type="ECO:0000256" key="1">
    <source>
        <dbReference type="SAM" id="MobiDB-lite"/>
    </source>
</evidence>
<sequence length="135" mass="14378">MRLTGMDPVIEYGFGTGDGELSTWRSPADLDLSGDGLLDAVSLDFDGDGFTDDAMWDSDGDGVADRSALDLDDDGRPESVFTDGGRGLWERPVEPAPPLERPRESALDTDGDGSDDTVLIDSDGDGYADDSRPMD</sequence>
<comment type="caution">
    <text evidence="2">The sequence shown here is derived from an EMBL/GenBank/DDBJ whole genome shotgun (WGS) entry which is preliminary data.</text>
</comment>
<dbReference type="InterPro" id="IPR028974">
    <property type="entry name" value="TSP_type-3_rpt"/>
</dbReference>
<evidence type="ECO:0000313" key="2">
    <source>
        <dbReference type="EMBL" id="GAC81554.1"/>
    </source>
</evidence>
<evidence type="ECO:0000313" key="3">
    <source>
        <dbReference type="Proteomes" id="UP000035009"/>
    </source>
</evidence>
<name>M3VH24_GORML</name>
<dbReference type="STRING" id="410332.SAMN04488550_0192"/>
<reference evidence="2 3" key="1">
    <citation type="submission" date="2013-02" db="EMBL/GenBank/DDBJ databases">
        <title>Whole genome shotgun sequence of Gordonia malaquae NBRC 108250.</title>
        <authorList>
            <person name="Yoshida I."/>
            <person name="Hosoyama A."/>
            <person name="Tsuchikane K."/>
            <person name="Ando Y."/>
            <person name="Baba S."/>
            <person name="Ohji S."/>
            <person name="Hamada M."/>
            <person name="Tamura T."/>
            <person name="Yamazoe A."/>
            <person name="Yamazaki S."/>
            <person name="Fujita N."/>
        </authorList>
    </citation>
    <scope>NUCLEOTIDE SEQUENCE [LARGE SCALE GENOMIC DNA]</scope>
    <source>
        <strain evidence="2 3">NBRC 108250</strain>
    </source>
</reference>